<evidence type="ECO:0000313" key="5">
    <source>
        <dbReference type="Proteomes" id="UP000437065"/>
    </source>
</evidence>
<protein>
    <submittedName>
        <fullName evidence="4">SHOCT domain-containing protein</fullName>
    </submittedName>
</protein>
<evidence type="ECO:0000256" key="2">
    <source>
        <dbReference type="SAM" id="Phobius"/>
    </source>
</evidence>
<keyword evidence="5" id="KW-1185">Reference proteome</keyword>
<dbReference type="Proteomes" id="UP000437065">
    <property type="component" value="Unassembled WGS sequence"/>
</dbReference>
<accession>A0A6B0SV68</accession>
<keyword evidence="2" id="KW-0812">Transmembrane</keyword>
<reference evidence="4 5" key="1">
    <citation type="submission" date="2019-12" db="EMBL/GenBank/DDBJ databases">
        <title>Isolation and characterization of three novel carbon monoxide-oxidizing members of Halobacteria from salione crusts and soils.</title>
        <authorList>
            <person name="Myers M.R."/>
            <person name="King G.M."/>
        </authorList>
    </citation>
    <scope>NUCLEOTIDE SEQUENCE [LARGE SCALE GENOMIC DNA]</scope>
    <source>
        <strain evidence="4 5">WSA2</strain>
    </source>
</reference>
<feature type="region of interest" description="Disordered" evidence="1">
    <location>
        <begin position="57"/>
        <end position="77"/>
    </location>
</feature>
<feature type="domain" description="SHOCT" evidence="3">
    <location>
        <begin position="73"/>
        <end position="100"/>
    </location>
</feature>
<dbReference type="EMBL" id="WUUS01000011">
    <property type="protein sequence ID" value="MXR42898.1"/>
    <property type="molecule type" value="Genomic_DNA"/>
</dbReference>
<feature type="transmembrane region" description="Helical" evidence="2">
    <location>
        <begin position="29"/>
        <end position="47"/>
    </location>
</feature>
<keyword evidence="2" id="KW-0472">Membrane</keyword>
<feature type="transmembrane region" description="Helical" evidence="2">
    <location>
        <begin position="5"/>
        <end position="23"/>
    </location>
</feature>
<organism evidence="4 5">
    <name type="scientific">Halobaculum saliterrae</name>
    <dbReference type="NCBI Taxonomy" id="2073113"/>
    <lineage>
        <taxon>Archaea</taxon>
        <taxon>Methanobacteriati</taxon>
        <taxon>Methanobacteriota</taxon>
        <taxon>Stenosarchaea group</taxon>
        <taxon>Halobacteria</taxon>
        <taxon>Halobacteriales</taxon>
        <taxon>Haloferacaceae</taxon>
        <taxon>Halobaculum</taxon>
    </lineage>
</organism>
<evidence type="ECO:0000313" key="4">
    <source>
        <dbReference type="EMBL" id="MXR42898.1"/>
    </source>
</evidence>
<sequence>MLGLFLAFGVDTILIVAVLWYVGSIPGPTAGRISVAVLSAFLLWIAVRWNRLRRTRGTDATENAGTDTDAEDDPVERLKRRYAEGEVSDEEFERRLDRLLDADSRLDADATGTATREREPE</sequence>
<dbReference type="Pfam" id="PF09851">
    <property type="entry name" value="SHOCT"/>
    <property type="match status" value="1"/>
</dbReference>
<dbReference type="AlphaFoldDB" id="A0A6B0SV68"/>
<evidence type="ECO:0000259" key="3">
    <source>
        <dbReference type="Pfam" id="PF09851"/>
    </source>
</evidence>
<dbReference type="OrthoDB" id="53394at2157"/>
<comment type="caution">
    <text evidence="4">The sequence shown here is derived from an EMBL/GenBank/DDBJ whole genome shotgun (WGS) entry which is preliminary data.</text>
</comment>
<name>A0A6B0SV68_9EURY</name>
<dbReference type="InterPro" id="IPR018649">
    <property type="entry name" value="SHOCT"/>
</dbReference>
<keyword evidence="2" id="KW-1133">Transmembrane helix</keyword>
<gene>
    <name evidence="4" type="ORF">GRX01_16310</name>
</gene>
<proteinExistence type="predicted"/>
<evidence type="ECO:0000256" key="1">
    <source>
        <dbReference type="SAM" id="MobiDB-lite"/>
    </source>
</evidence>